<dbReference type="RefSeq" id="WP_046585716.1">
    <property type="nucleotide sequence ID" value="NZ_LAVA02000029.1"/>
</dbReference>
<dbReference type="EMBL" id="LAVA02000029">
    <property type="protein sequence ID" value="OIJ67268.1"/>
    <property type="molecule type" value="Genomic_DNA"/>
</dbReference>
<gene>
    <name evidence="2" type="ORF">WN71_013910</name>
</gene>
<dbReference type="InterPro" id="IPR050181">
    <property type="entry name" value="Cold_shock_domain"/>
</dbReference>
<keyword evidence="2" id="KW-0238">DNA-binding</keyword>
<dbReference type="PRINTS" id="PR00050">
    <property type="entry name" value="COLDSHOCK"/>
</dbReference>
<dbReference type="Gene3D" id="2.40.50.140">
    <property type="entry name" value="Nucleic acid-binding proteins"/>
    <property type="match status" value="1"/>
</dbReference>
<dbReference type="InterPro" id="IPR012340">
    <property type="entry name" value="NA-bd_OB-fold"/>
</dbReference>
<dbReference type="AlphaFoldDB" id="A0A1J4P0L0"/>
<dbReference type="SUPFAM" id="SSF50249">
    <property type="entry name" value="Nucleic acid-binding proteins"/>
    <property type="match status" value="1"/>
</dbReference>
<dbReference type="SMART" id="SM00357">
    <property type="entry name" value="CSP"/>
    <property type="match status" value="1"/>
</dbReference>
<dbReference type="STRING" id="1428628.WN71_013910"/>
<dbReference type="InterPro" id="IPR002059">
    <property type="entry name" value="CSP_DNA-bd"/>
</dbReference>
<comment type="caution">
    <text evidence="2">The sequence shown here is derived from an EMBL/GenBank/DDBJ whole genome shotgun (WGS) entry which is preliminary data.</text>
</comment>
<evidence type="ECO:0000259" key="1">
    <source>
        <dbReference type="PROSITE" id="PS51857"/>
    </source>
</evidence>
<evidence type="ECO:0000313" key="3">
    <source>
        <dbReference type="Proteomes" id="UP000034196"/>
    </source>
</evidence>
<dbReference type="PANTHER" id="PTHR11544">
    <property type="entry name" value="COLD SHOCK DOMAIN CONTAINING PROTEINS"/>
    <property type="match status" value="1"/>
</dbReference>
<proteinExistence type="predicted"/>
<dbReference type="Pfam" id="PF00313">
    <property type="entry name" value="CSD"/>
    <property type="match status" value="1"/>
</dbReference>
<evidence type="ECO:0000313" key="2">
    <source>
        <dbReference type="EMBL" id="OIJ67268.1"/>
    </source>
</evidence>
<name>A0A1J4P0L0_9ACTN</name>
<feature type="domain" description="CSD" evidence="1">
    <location>
        <begin position="1"/>
        <end position="65"/>
    </location>
</feature>
<dbReference type="OrthoDB" id="4382049at2"/>
<dbReference type="InterPro" id="IPR011129">
    <property type="entry name" value="CSD"/>
</dbReference>
<dbReference type="Proteomes" id="UP000034196">
    <property type="component" value="Unassembled WGS sequence"/>
</dbReference>
<organism evidence="2 3">
    <name type="scientific">Streptomyces mangrovisoli</name>
    <dbReference type="NCBI Taxonomy" id="1428628"/>
    <lineage>
        <taxon>Bacteria</taxon>
        <taxon>Bacillati</taxon>
        <taxon>Actinomycetota</taxon>
        <taxon>Actinomycetes</taxon>
        <taxon>Kitasatosporales</taxon>
        <taxon>Streptomycetaceae</taxon>
        <taxon>Streptomyces</taxon>
    </lineage>
</organism>
<keyword evidence="3" id="KW-1185">Reference proteome</keyword>
<protein>
    <submittedName>
        <fullName evidence="2">DNA-binding protein</fullName>
    </submittedName>
</protein>
<accession>A0A1J4P0L0</accession>
<reference evidence="2" key="1">
    <citation type="submission" date="2016-10" db="EMBL/GenBank/DDBJ databases">
        <title>Genome sequence of Streptomyces mangrovisoli MUSC 149.</title>
        <authorList>
            <person name="Lee L.-H."/>
            <person name="Ser H.-L."/>
        </authorList>
    </citation>
    <scope>NUCLEOTIDE SEQUENCE [LARGE SCALE GENOMIC DNA]</scope>
    <source>
        <strain evidence="2">MUSC 149</strain>
    </source>
</reference>
<dbReference type="PROSITE" id="PS51857">
    <property type="entry name" value="CSD_2"/>
    <property type="match status" value="1"/>
</dbReference>
<dbReference type="CDD" id="cd04458">
    <property type="entry name" value="CSP_CDS"/>
    <property type="match status" value="1"/>
</dbReference>
<sequence>MVTGRVVRFDSTRGYGFITPDQGQEDVFLHVNDLLIPESMVRTGLAVEFETEEGERGPKASSIRLAKGAAPRTSAAAGSVAEGDDPLCDVLQTEEFTSDVTELLLHAVPTLTGQQIVQVRHELLEFAKKRGWVED</sequence>
<dbReference type="GO" id="GO:0003677">
    <property type="term" value="F:DNA binding"/>
    <property type="evidence" value="ECO:0007669"/>
    <property type="project" value="UniProtKB-KW"/>
</dbReference>